<gene>
    <name evidence="3" type="ORF">B0H64DRAFT_177114</name>
</gene>
<keyword evidence="2" id="KW-0812">Transmembrane</keyword>
<feature type="transmembrane region" description="Helical" evidence="2">
    <location>
        <begin position="92"/>
        <end position="113"/>
    </location>
</feature>
<feature type="transmembrane region" description="Helical" evidence="2">
    <location>
        <begin position="310"/>
        <end position="328"/>
    </location>
</feature>
<evidence type="ECO:0000313" key="4">
    <source>
        <dbReference type="Proteomes" id="UP001278766"/>
    </source>
</evidence>
<organism evidence="3 4">
    <name type="scientific">Chaetomium fimeti</name>
    <dbReference type="NCBI Taxonomy" id="1854472"/>
    <lineage>
        <taxon>Eukaryota</taxon>
        <taxon>Fungi</taxon>
        <taxon>Dikarya</taxon>
        <taxon>Ascomycota</taxon>
        <taxon>Pezizomycotina</taxon>
        <taxon>Sordariomycetes</taxon>
        <taxon>Sordariomycetidae</taxon>
        <taxon>Sordariales</taxon>
        <taxon>Chaetomiaceae</taxon>
        <taxon>Chaetomium</taxon>
    </lineage>
</organism>
<dbReference type="AlphaFoldDB" id="A0AAE0HCT1"/>
<reference evidence="3" key="2">
    <citation type="submission" date="2023-06" db="EMBL/GenBank/DDBJ databases">
        <authorList>
            <consortium name="Lawrence Berkeley National Laboratory"/>
            <person name="Haridas S."/>
            <person name="Hensen N."/>
            <person name="Bonometti L."/>
            <person name="Westerberg I."/>
            <person name="Brannstrom I.O."/>
            <person name="Guillou S."/>
            <person name="Cros-Aarteil S."/>
            <person name="Calhoun S."/>
            <person name="Kuo A."/>
            <person name="Mondo S."/>
            <person name="Pangilinan J."/>
            <person name="Riley R."/>
            <person name="Labutti K."/>
            <person name="Andreopoulos B."/>
            <person name="Lipzen A."/>
            <person name="Chen C."/>
            <person name="Yanf M."/>
            <person name="Daum C."/>
            <person name="Ng V."/>
            <person name="Clum A."/>
            <person name="Steindorff A."/>
            <person name="Ohm R."/>
            <person name="Martin F."/>
            <person name="Silar P."/>
            <person name="Natvig D."/>
            <person name="Lalanne C."/>
            <person name="Gautier V."/>
            <person name="Ament-Velasquez S.L."/>
            <person name="Kruys A."/>
            <person name="Hutchinson M.I."/>
            <person name="Powell A.J."/>
            <person name="Barry K."/>
            <person name="Miller A.N."/>
            <person name="Grigoriev I.V."/>
            <person name="Debuchy R."/>
            <person name="Gladieux P."/>
            <person name="Thoren M.H."/>
            <person name="Johannesson H."/>
        </authorList>
    </citation>
    <scope>NUCLEOTIDE SEQUENCE</scope>
    <source>
        <strain evidence="3">CBS 168.71</strain>
    </source>
</reference>
<protein>
    <submittedName>
        <fullName evidence="3">Uncharacterized protein</fullName>
    </submittedName>
</protein>
<name>A0AAE0HCT1_9PEZI</name>
<evidence type="ECO:0000256" key="2">
    <source>
        <dbReference type="SAM" id="Phobius"/>
    </source>
</evidence>
<evidence type="ECO:0000313" key="3">
    <source>
        <dbReference type="EMBL" id="KAK3293970.1"/>
    </source>
</evidence>
<dbReference type="GeneID" id="87835811"/>
<feature type="compositionally biased region" description="Low complexity" evidence="1">
    <location>
        <begin position="195"/>
        <end position="208"/>
    </location>
</feature>
<proteinExistence type="predicted"/>
<feature type="region of interest" description="Disordered" evidence="1">
    <location>
        <begin position="343"/>
        <end position="371"/>
    </location>
</feature>
<dbReference type="RefSeq" id="XP_062657484.1">
    <property type="nucleotide sequence ID" value="XM_062798863.1"/>
</dbReference>
<evidence type="ECO:0000256" key="1">
    <source>
        <dbReference type="SAM" id="MobiDB-lite"/>
    </source>
</evidence>
<keyword evidence="4" id="KW-1185">Reference proteome</keyword>
<sequence length="392" mass="43162">MYLIVFGYYTRVSGLYSDHGLMALLLYPGIRLQWRRILRDQAPHLSPDQVLQVVLASSRARRLGSILKLTSQCGNGQRPVSSPYLALLQGGYLISGSFFISLNGVAFSLSYGITQLVSYRWVWAPRLEEDIKSMGFGQIMAVFLLILPFLAAAESYYGTDWLCIKEYLQSRTELPDAGSAEPRISESGILDGTASSPPRSMSSPTPISQTSGAERVKAEFVNNVDKIKKYLAGDVYYIRHIEAQQEPSSTAEQDLIEKKRAVLIRYERLIECERQVFPKTKAVAIFLLFFHFSGSITLGVLLNLVKGVDISSGLAIAMVLGAATFVRLKDTLTLPFQQPQLVSLEQPETRSQESGGSQGGDQGPDEGNALELDEIAAARRTATVLLEEGGPR</sequence>
<feature type="transmembrane region" description="Helical" evidence="2">
    <location>
        <begin position="283"/>
        <end position="304"/>
    </location>
</feature>
<comment type="caution">
    <text evidence="3">The sequence shown here is derived from an EMBL/GenBank/DDBJ whole genome shotgun (WGS) entry which is preliminary data.</text>
</comment>
<feature type="region of interest" description="Disordered" evidence="1">
    <location>
        <begin position="177"/>
        <end position="211"/>
    </location>
</feature>
<dbReference type="EMBL" id="JAUEPN010000005">
    <property type="protein sequence ID" value="KAK3293970.1"/>
    <property type="molecule type" value="Genomic_DNA"/>
</dbReference>
<keyword evidence="2" id="KW-0472">Membrane</keyword>
<dbReference type="Proteomes" id="UP001278766">
    <property type="component" value="Unassembled WGS sequence"/>
</dbReference>
<keyword evidence="2" id="KW-1133">Transmembrane helix</keyword>
<feature type="transmembrane region" description="Helical" evidence="2">
    <location>
        <begin position="133"/>
        <end position="152"/>
    </location>
</feature>
<accession>A0AAE0HCT1</accession>
<reference evidence="3" key="1">
    <citation type="journal article" date="2023" name="Mol. Phylogenet. Evol.">
        <title>Genome-scale phylogeny and comparative genomics of the fungal order Sordariales.</title>
        <authorList>
            <person name="Hensen N."/>
            <person name="Bonometti L."/>
            <person name="Westerberg I."/>
            <person name="Brannstrom I.O."/>
            <person name="Guillou S."/>
            <person name="Cros-Aarteil S."/>
            <person name="Calhoun S."/>
            <person name="Haridas S."/>
            <person name="Kuo A."/>
            <person name="Mondo S."/>
            <person name="Pangilinan J."/>
            <person name="Riley R."/>
            <person name="LaButti K."/>
            <person name="Andreopoulos B."/>
            <person name="Lipzen A."/>
            <person name="Chen C."/>
            <person name="Yan M."/>
            <person name="Daum C."/>
            <person name="Ng V."/>
            <person name="Clum A."/>
            <person name="Steindorff A."/>
            <person name="Ohm R.A."/>
            <person name="Martin F."/>
            <person name="Silar P."/>
            <person name="Natvig D.O."/>
            <person name="Lalanne C."/>
            <person name="Gautier V."/>
            <person name="Ament-Velasquez S.L."/>
            <person name="Kruys A."/>
            <person name="Hutchinson M.I."/>
            <person name="Powell A.J."/>
            <person name="Barry K."/>
            <person name="Miller A.N."/>
            <person name="Grigoriev I.V."/>
            <person name="Debuchy R."/>
            <person name="Gladieux P."/>
            <person name="Hiltunen Thoren M."/>
            <person name="Johannesson H."/>
        </authorList>
    </citation>
    <scope>NUCLEOTIDE SEQUENCE</scope>
    <source>
        <strain evidence="3">CBS 168.71</strain>
    </source>
</reference>